<evidence type="ECO:0000259" key="1">
    <source>
        <dbReference type="Pfam" id="PF08818"/>
    </source>
</evidence>
<proteinExistence type="predicted"/>
<protein>
    <submittedName>
        <fullName evidence="2">Molecular chaperone GroEL</fullName>
    </submittedName>
</protein>
<reference evidence="2 5" key="2">
    <citation type="submission" date="2016-09" db="EMBL/GenBank/DDBJ databases">
        <authorList>
            <consortium name="Pathogen Informatics"/>
        </authorList>
    </citation>
    <scope>NUCLEOTIDE SEQUENCE [LARGE SCALE GENOMIC DNA]</scope>
    <source>
        <strain evidence="2 5">82B</strain>
    </source>
</reference>
<dbReference type="RefSeq" id="WP_069996688.1">
    <property type="nucleotide sequence ID" value="NZ_FMPG01000023.1"/>
</dbReference>
<dbReference type="PIRSF" id="PIRSF021308">
    <property type="entry name" value="UCP021308"/>
    <property type="match status" value="1"/>
</dbReference>
<dbReference type="Gene3D" id="3.90.1150.200">
    <property type="match status" value="1"/>
</dbReference>
<evidence type="ECO:0000313" key="2">
    <source>
        <dbReference type="EMBL" id="SCT52298.1"/>
    </source>
</evidence>
<dbReference type="EMBL" id="FMPI01000035">
    <property type="protein sequence ID" value="SCT55062.1"/>
    <property type="molecule type" value="Genomic_DNA"/>
</dbReference>
<evidence type="ECO:0000313" key="5">
    <source>
        <dbReference type="Proteomes" id="UP000095768"/>
    </source>
</evidence>
<dbReference type="Pfam" id="PF13376">
    <property type="entry name" value="OmdA"/>
    <property type="match status" value="1"/>
</dbReference>
<dbReference type="Proteomes" id="UP000095412">
    <property type="component" value="Unassembled WGS sequence"/>
</dbReference>
<dbReference type="Pfam" id="PF08818">
    <property type="entry name" value="DUF1801"/>
    <property type="match status" value="1"/>
</dbReference>
<dbReference type="Proteomes" id="UP000095768">
    <property type="component" value="Unassembled WGS sequence"/>
</dbReference>
<dbReference type="OrthoDB" id="214150at2"/>
<dbReference type="InterPro" id="IPR016786">
    <property type="entry name" value="YdeI_bac"/>
</dbReference>
<dbReference type="InterPro" id="IPR014922">
    <property type="entry name" value="YdhG-like"/>
</dbReference>
<gene>
    <name evidence="2" type="ORF">SAMEA2297795_02671</name>
    <name evidence="3" type="ORF">SAMEA2297796_02614</name>
</gene>
<dbReference type="AlphaFoldDB" id="A0A1D4RXZ6"/>
<feature type="domain" description="YdhG-like" evidence="1">
    <location>
        <begin position="20"/>
        <end position="117"/>
    </location>
</feature>
<dbReference type="EMBL" id="FMPG01000023">
    <property type="protein sequence ID" value="SCT52298.1"/>
    <property type="molecule type" value="Genomic_DNA"/>
</dbReference>
<keyword evidence="4" id="KW-1185">Reference proteome</keyword>
<evidence type="ECO:0000313" key="3">
    <source>
        <dbReference type="EMBL" id="SCT55062.1"/>
    </source>
</evidence>
<evidence type="ECO:0000313" key="4">
    <source>
        <dbReference type="Proteomes" id="UP000095412"/>
    </source>
</evidence>
<reference evidence="3 4" key="1">
    <citation type="submission" date="2016-09" db="EMBL/GenBank/DDBJ databases">
        <authorList>
            <consortium name="Pathogen Informatics"/>
            <person name="Sun Q."/>
            <person name="Inoue M."/>
        </authorList>
    </citation>
    <scope>NUCLEOTIDE SEQUENCE [LARGE SCALE GENOMIC DNA]</scope>
    <source>
        <strain evidence="3 4">82C</strain>
    </source>
</reference>
<organism evidence="2 5">
    <name type="scientific">Staphylococcus caeli</name>
    <dbReference type="NCBI Taxonomy" id="2201815"/>
    <lineage>
        <taxon>Bacteria</taxon>
        <taxon>Bacillati</taxon>
        <taxon>Bacillota</taxon>
        <taxon>Bacilli</taxon>
        <taxon>Bacillales</taxon>
        <taxon>Staphylococcaceae</taxon>
        <taxon>Staphylococcus</taxon>
    </lineage>
</organism>
<name>A0A1D4RXZ6_9STAP</name>
<dbReference type="SUPFAM" id="SSF159888">
    <property type="entry name" value="YdhG-like"/>
    <property type="match status" value="1"/>
</dbReference>
<sequence length="198" mass="23870">MVNQQDHIKVNAFIERLKQWQDEFKVMREIIRETELTEDYKWMHPCYTLDNKNVVIIQDFKHYCALLFEKGAIMEDPYQSLIQQTKNVQAARQLRFESLEEIERRRDEIKWYVEEAIRIEKSGKKVPMKKTEDYDMPEELQAKLDAMPELKEAFYNLTPGRQRQYMYHIGQAKRATTRESRAEKYIDHILDGKGMDDK</sequence>
<accession>A0A1D4RXZ6</accession>